<reference evidence="1 2" key="1">
    <citation type="submission" date="2023-09" db="EMBL/GenBank/DDBJ databases">
        <title>Description of three actinobacteria isolated from air of manufacturing shop in a pharmaceutical factory.</title>
        <authorList>
            <person name="Zhang D.-F."/>
        </authorList>
    </citation>
    <scope>NUCLEOTIDE SEQUENCE [LARGE SCALE GENOMIC DNA]</scope>
    <source>
        <strain evidence="1 2">LY-0111</strain>
    </source>
</reference>
<sequence>MESGYTQDEKIAELEVVVNVMREHFGDDVATIDGERWTAELHDAEIASGPEGNETYRHSIRFDIAPEDLEEDRQFMISVESEEFSSAPYMARYSNDPSLRDVLKLMVKRTQKKVKRMTFNNRRSCWLIIKK</sequence>
<gene>
    <name evidence="1" type="ORF">RIL96_12150</name>
</gene>
<evidence type="ECO:0000313" key="1">
    <source>
        <dbReference type="EMBL" id="MDR8020313.1"/>
    </source>
</evidence>
<protein>
    <submittedName>
        <fullName evidence="1">Uncharacterized protein</fullName>
    </submittedName>
</protein>
<dbReference type="RefSeq" id="WP_310549295.1">
    <property type="nucleotide sequence ID" value="NZ_JAVKGR010000022.1"/>
</dbReference>
<accession>A0ABU2DUZ1</accession>
<comment type="caution">
    <text evidence="1">The sequence shown here is derived from an EMBL/GenBank/DDBJ whole genome shotgun (WGS) entry which is preliminary data.</text>
</comment>
<proteinExistence type="predicted"/>
<organism evidence="1 2">
    <name type="scientific">Nesterenkonia aerolata</name>
    <dbReference type="NCBI Taxonomy" id="3074079"/>
    <lineage>
        <taxon>Bacteria</taxon>
        <taxon>Bacillati</taxon>
        <taxon>Actinomycetota</taxon>
        <taxon>Actinomycetes</taxon>
        <taxon>Micrococcales</taxon>
        <taxon>Micrococcaceae</taxon>
        <taxon>Nesterenkonia</taxon>
    </lineage>
</organism>
<dbReference type="EMBL" id="JAVKGR010000022">
    <property type="protein sequence ID" value="MDR8020313.1"/>
    <property type="molecule type" value="Genomic_DNA"/>
</dbReference>
<keyword evidence="2" id="KW-1185">Reference proteome</keyword>
<name>A0ABU2DUZ1_9MICC</name>
<dbReference type="Proteomes" id="UP001251870">
    <property type="component" value="Unassembled WGS sequence"/>
</dbReference>
<evidence type="ECO:0000313" key="2">
    <source>
        <dbReference type="Proteomes" id="UP001251870"/>
    </source>
</evidence>